<dbReference type="Gene3D" id="3.40.50.970">
    <property type="match status" value="2"/>
</dbReference>
<dbReference type="InterPro" id="IPR012000">
    <property type="entry name" value="Thiamin_PyroP_enz_cen_dom"/>
</dbReference>
<dbReference type="PANTHER" id="PTHR18968:SF13">
    <property type="entry name" value="ACETOLACTATE SYNTHASE CATALYTIC SUBUNIT, MITOCHONDRIAL"/>
    <property type="match status" value="1"/>
</dbReference>
<accession>A0A1H1YYF1</accession>
<comment type="similarity">
    <text evidence="1 3">Belongs to the TPP enzyme family.</text>
</comment>
<evidence type="ECO:0000256" key="4">
    <source>
        <dbReference type="SAM" id="MobiDB-lite"/>
    </source>
</evidence>
<dbReference type="CDD" id="cd00568">
    <property type="entry name" value="TPP_enzymes"/>
    <property type="match status" value="1"/>
</dbReference>
<dbReference type="STRING" id="412690.SAMN04489834_3235"/>
<evidence type="ECO:0000256" key="2">
    <source>
        <dbReference type="ARBA" id="ARBA00023052"/>
    </source>
</evidence>
<evidence type="ECO:0000259" key="7">
    <source>
        <dbReference type="Pfam" id="PF02776"/>
    </source>
</evidence>
<dbReference type="Proteomes" id="UP000181956">
    <property type="component" value="Chromosome I"/>
</dbReference>
<protein>
    <submittedName>
        <fullName evidence="8">Acetolactate synthase large subunit</fullName>
    </submittedName>
</protein>
<dbReference type="PANTHER" id="PTHR18968">
    <property type="entry name" value="THIAMINE PYROPHOSPHATE ENZYMES"/>
    <property type="match status" value="1"/>
</dbReference>
<dbReference type="GO" id="GO:0003984">
    <property type="term" value="F:acetolactate synthase activity"/>
    <property type="evidence" value="ECO:0007669"/>
    <property type="project" value="TreeGrafter"/>
</dbReference>
<evidence type="ECO:0000256" key="3">
    <source>
        <dbReference type="RuleBase" id="RU362132"/>
    </source>
</evidence>
<dbReference type="GO" id="GO:0030976">
    <property type="term" value="F:thiamine pyrophosphate binding"/>
    <property type="evidence" value="ECO:0007669"/>
    <property type="project" value="InterPro"/>
</dbReference>
<dbReference type="GO" id="GO:0005948">
    <property type="term" value="C:acetolactate synthase complex"/>
    <property type="evidence" value="ECO:0007669"/>
    <property type="project" value="TreeGrafter"/>
</dbReference>
<dbReference type="GO" id="GO:0009099">
    <property type="term" value="P:L-valine biosynthetic process"/>
    <property type="evidence" value="ECO:0007669"/>
    <property type="project" value="TreeGrafter"/>
</dbReference>
<dbReference type="GO" id="GO:0009097">
    <property type="term" value="P:isoleucine biosynthetic process"/>
    <property type="evidence" value="ECO:0007669"/>
    <property type="project" value="TreeGrafter"/>
</dbReference>
<dbReference type="InterPro" id="IPR012001">
    <property type="entry name" value="Thiamin_PyroP_enz_TPP-bd_dom"/>
</dbReference>
<dbReference type="Pfam" id="PF00205">
    <property type="entry name" value="TPP_enzyme_M"/>
    <property type="match status" value="1"/>
</dbReference>
<sequence length="568" mass="58614">MTALSTADAVSSSSPAAAPTPAPTVSARIAQALAPHATEVFGVMGNGNAYFIDALGRAGLRFTAVRHETASVAAADAHYRASGRIAIATTTYGAGFTNAATSLAEAAQARIPLVLVVGDAPGTGPRPWDIDQAGFAAALGAETIVVTAANAAEQTTRALERAIAGRAPVVLAIPYDLSSKPATDTAALRPLALPAPLRADTLDTNAAAAALAAAQRPFILAGRGAWLAGAGEDLSRLADLTGAVTASTALGRGLFARAEYDLGVTGGFGQEEAMRLVGTADVVLVVGAGLNQFTMQFGALITPGTTVIRIDDEERAHPIVTQFVRGDAKLSVEAIATRIAWLGAEPSGWRESVAGLADGSLRARPAGQVELPDGLLDPRQVATRLAGLLPEDRVVVSDGGHFIGWANMYWPVASPNRMLMVGTAFQTIGLGFPSAVGAARALPDSTLVVTTGDGGGLMALADLDSVIRTADRAIIVVWNDAVYGAEVHLYGRLGLGQEAMRIEQADFAALGRALGARGSVIRSLGDLAEFEQWLAEDGRGTFVLDCRVSSSIVAPYQEEVYAFNTRAR</sequence>
<dbReference type="InterPro" id="IPR029061">
    <property type="entry name" value="THDP-binding"/>
</dbReference>
<dbReference type="OrthoDB" id="3203527at2"/>
<dbReference type="SUPFAM" id="SSF52467">
    <property type="entry name" value="DHS-like NAD/FAD-binding domain"/>
    <property type="match status" value="1"/>
</dbReference>
<proteinExistence type="inferred from homology"/>
<name>A0A1H1YYF1_9MICO</name>
<feature type="region of interest" description="Disordered" evidence="4">
    <location>
        <begin position="1"/>
        <end position="22"/>
    </location>
</feature>
<keyword evidence="2 3" id="KW-0786">Thiamine pyrophosphate</keyword>
<dbReference type="GO" id="GO:0000287">
    <property type="term" value="F:magnesium ion binding"/>
    <property type="evidence" value="ECO:0007669"/>
    <property type="project" value="InterPro"/>
</dbReference>
<dbReference type="EMBL" id="LT629742">
    <property type="protein sequence ID" value="SDT25956.1"/>
    <property type="molecule type" value="Genomic_DNA"/>
</dbReference>
<evidence type="ECO:0000313" key="9">
    <source>
        <dbReference type="Proteomes" id="UP000181956"/>
    </source>
</evidence>
<dbReference type="Pfam" id="PF02776">
    <property type="entry name" value="TPP_enzyme_N"/>
    <property type="match status" value="1"/>
</dbReference>
<reference evidence="9" key="1">
    <citation type="submission" date="2016-10" db="EMBL/GenBank/DDBJ databases">
        <authorList>
            <person name="Varghese N."/>
            <person name="Submissions S."/>
        </authorList>
    </citation>
    <scope>NUCLEOTIDE SEQUENCE [LARGE SCALE GENOMIC DNA]</scope>
    <source>
        <strain evidence="9">DSM 21772</strain>
    </source>
</reference>
<gene>
    <name evidence="8" type="ORF">SAMN04489834_3235</name>
</gene>
<keyword evidence="9" id="KW-1185">Reference proteome</keyword>
<feature type="domain" description="Thiamine pyrophosphate enzyme TPP-binding" evidence="6">
    <location>
        <begin position="398"/>
        <end position="543"/>
    </location>
</feature>
<dbReference type="InterPro" id="IPR045229">
    <property type="entry name" value="TPP_enz"/>
</dbReference>
<evidence type="ECO:0000313" key="8">
    <source>
        <dbReference type="EMBL" id="SDT25956.1"/>
    </source>
</evidence>
<feature type="domain" description="Thiamine pyrophosphate enzyme central" evidence="5">
    <location>
        <begin position="205"/>
        <end position="334"/>
    </location>
</feature>
<evidence type="ECO:0000259" key="5">
    <source>
        <dbReference type="Pfam" id="PF00205"/>
    </source>
</evidence>
<evidence type="ECO:0000259" key="6">
    <source>
        <dbReference type="Pfam" id="PF02775"/>
    </source>
</evidence>
<dbReference type="Pfam" id="PF02775">
    <property type="entry name" value="TPP_enzyme_C"/>
    <property type="match status" value="1"/>
</dbReference>
<dbReference type="Gene3D" id="3.40.50.1220">
    <property type="entry name" value="TPP-binding domain"/>
    <property type="match status" value="1"/>
</dbReference>
<dbReference type="InterPro" id="IPR029035">
    <property type="entry name" value="DHS-like_NAD/FAD-binding_dom"/>
</dbReference>
<dbReference type="GO" id="GO:0050660">
    <property type="term" value="F:flavin adenine dinucleotide binding"/>
    <property type="evidence" value="ECO:0007669"/>
    <property type="project" value="TreeGrafter"/>
</dbReference>
<dbReference type="SUPFAM" id="SSF52518">
    <property type="entry name" value="Thiamin diphosphate-binding fold (THDP-binding)"/>
    <property type="match status" value="2"/>
</dbReference>
<organism evidence="8 9">
    <name type="scientific">Microterricola viridarii</name>
    <dbReference type="NCBI Taxonomy" id="412690"/>
    <lineage>
        <taxon>Bacteria</taxon>
        <taxon>Bacillati</taxon>
        <taxon>Actinomycetota</taxon>
        <taxon>Actinomycetes</taxon>
        <taxon>Micrococcales</taxon>
        <taxon>Microbacteriaceae</taxon>
        <taxon>Microterricola</taxon>
    </lineage>
</organism>
<dbReference type="CDD" id="cd07035">
    <property type="entry name" value="TPP_PYR_POX_like"/>
    <property type="match status" value="1"/>
</dbReference>
<evidence type="ECO:0000256" key="1">
    <source>
        <dbReference type="ARBA" id="ARBA00007812"/>
    </source>
</evidence>
<dbReference type="AlphaFoldDB" id="A0A1H1YYF1"/>
<feature type="domain" description="Thiamine pyrophosphate enzyme N-terminal TPP-binding" evidence="7">
    <location>
        <begin position="24"/>
        <end position="121"/>
    </location>
</feature>
<dbReference type="RefSeq" id="WP_083364948.1">
    <property type="nucleotide sequence ID" value="NZ_LT629742.1"/>
</dbReference>
<dbReference type="InterPro" id="IPR011766">
    <property type="entry name" value="TPP_enzyme_TPP-bd"/>
</dbReference>